<evidence type="ECO:0000313" key="1">
    <source>
        <dbReference type="EMBL" id="MFC5003281.1"/>
    </source>
</evidence>
<reference evidence="2" key="1">
    <citation type="journal article" date="2019" name="Int. J. Syst. Evol. Microbiol.">
        <title>The Global Catalogue of Microorganisms (GCM) 10K type strain sequencing project: providing services to taxonomists for standard genome sequencing and annotation.</title>
        <authorList>
            <consortium name="The Broad Institute Genomics Platform"/>
            <consortium name="The Broad Institute Genome Sequencing Center for Infectious Disease"/>
            <person name="Wu L."/>
            <person name="Ma J."/>
        </authorList>
    </citation>
    <scope>NUCLEOTIDE SEQUENCE [LARGE SCALE GENOMIC DNA]</scope>
    <source>
        <strain evidence="2">CGMCC 4.7152</strain>
    </source>
</reference>
<proteinExistence type="predicted"/>
<organism evidence="1 2">
    <name type="scientific">Dactylosporangium cerinum</name>
    <dbReference type="NCBI Taxonomy" id="1434730"/>
    <lineage>
        <taxon>Bacteria</taxon>
        <taxon>Bacillati</taxon>
        <taxon>Actinomycetota</taxon>
        <taxon>Actinomycetes</taxon>
        <taxon>Micromonosporales</taxon>
        <taxon>Micromonosporaceae</taxon>
        <taxon>Dactylosporangium</taxon>
    </lineage>
</organism>
<dbReference type="RefSeq" id="WP_380122175.1">
    <property type="nucleotide sequence ID" value="NZ_JBHSIU010000048.1"/>
</dbReference>
<accession>A0ABV9W3R0</accession>
<name>A0ABV9W3R0_9ACTN</name>
<comment type="caution">
    <text evidence="1">The sequence shown here is derived from an EMBL/GenBank/DDBJ whole genome shotgun (WGS) entry which is preliminary data.</text>
</comment>
<evidence type="ECO:0008006" key="3">
    <source>
        <dbReference type="Google" id="ProtNLM"/>
    </source>
</evidence>
<dbReference type="EMBL" id="JBHSIU010000048">
    <property type="protein sequence ID" value="MFC5003281.1"/>
    <property type="molecule type" value="Genomic_DNA"/>
</dbReference>
<evidence type="ECO:0000313" key="2">
    <source>
        <dbReference type="Proteomes" id="UP001595912"/>
    </source>
</evidence>
<keyword evidence="2" id="KW-1185">Reference proteome</keyword>
<protein>
    <recommendedName>
        <fullName evidence="3">Transposase</fullName>
    </recommendedName>
</protein>
<sequence length="91" mass="10264">MRGELLQFGHRVGVSTIRRVLRRAGIPPTPVRRNHTTWRKFLRTQASILSACGFFHVDAAVTLQRYSVFFVVEVASRYVHILGVTTNPDGA</sequence>
<gene>
    <name evidence="1" type="ORF">ACFPIJ_36295</name>
</gene>
<dbReference type="Proteomes" id="UP001595912">
    <property type="component" value="Unassembled WGS sequence"/>
</dbReference>